<proteinExistence type="predicted"/>
<dbReference type="HOGENOM" id="CLU_030571_2_2_7"/>
<dbReference type="eggNOG" id="COG0491">
    <property type="taxonomic scope" value="Bacteria"/>
</dbReference>
<evidence type="ECO:0000313" key="3">
    <source>
        <dbReference type="Proteomes" id="UP000000739"/>
    </source>
</evidence>
<protein>
    <submittedName>
        <fullName evidence="2">Beta-lactamase domain protein</fullName>
    </submittedName>
</protein>
<dbReference type="SMART" id="SM00849">
    <property type="entry name" value="Lactamase_B"/>
    <property type="match status" value="1"/>
</dbReference>
<dbReference type="InterPro" id="IPR050855">
    <property type="entry name" value="NDM-1-like"/>
</dbReference>
<keyword evidence="3" id="KW-1185">Reference proteome</keyword>
<evidence type="ECO:0000313" key="2">
    <source>
        <dbReference type="EMBL" id="ACL04237.1"/>
    </source>
</evidence>
<reference evidence="2 3" key="1">
    <citation type="journal article" date="2012" name="Environ. Microbiol.">
        <title>The genome sequence of Desulfatibacillum alkenivorans AK-01: a blueprint for anaerobic alkane oxidation.</title>
        <authorList>
            <person name="Callaghan A.V."/>
            <person name="Morris B.E."/>
            <person name="Pereira I.A."/>
            <person name="McInerney M.J."/>
            <person name="Austin R.N."/>
            <person name="Groves J.T."/>
            <person name="Kukor J.J."/>
            <person name="Suflita J.M."/>
            <person name="Young L.Y."/>
            <person name="Zylstra G.J."/>
            <person name="Wawrik B."/>
        </authorList>
    </citation>
    <scope>NUCLEOTIDE SEQUENCE [LARGE SCALE GENOMIC DNA]</scope>
    <source>
        <strain evidence="2 3">AK-01</strain>
    </source>
</reference>
<sequence>MQKIIRLRTGFANVWLLKGKQGYLMVDAGLPGKHRILFNRLKRLNISPEEIRLIVITHVHFDHAGNLAAIVKRSGCPVIVHKAEAGDLAGGRWQVPNGTIPFTRAAVRLGRRLPALLARATGFEAVRPDITIESPMSLKSWGFNADILLTPGHTAGSVSVMTHDGHAMVGDLAYNEMPRFYKRRIPPFGNDLNILKESWAVLLENGAKTIHPGHGASFDAAELD</sequence>
<dbReference type="InterPro" id="IPR001279">
    <property type="entry name" value="Metallo-B-lactamas"/>
</dbReference>
<dbReference type="SUPFAM" id="SSF56281">
    <property type="entry name" value="Metallo-hydrolase/oxidoreductase"/>
    <property type="match status" value="1"/>
</dbReference>
<dbReference type="RefSeq" id="WP_015947310.1">
    <property type="nucleotide sequence ID" value="NC_011768.1"/>
</dbReference>
<name>B8FFH7_DESAL</name>
<organism evidence="2 3">
    <name type="scientific">Desulfatibacillum aliphaticivorans</name>
    <dbReference type="NCBI Taxonomy" id="218208"/>
    <lineage>
        <taxon>Bacteria</taxon>
        <taxon>Pseudomonadati</taxon>
        <taxon>Thermodesulfobacteriota</taxon>
        <taxon>Desulfobacteria</taxon>
        <taxon>Desulfobacterales</taxon>
        <taxon>Desulfatibacillaceae</taxon>
        <taxon>Desulfatibacillum</taxon>
    </lineage>
</organism>
<feature type="domain" description="Metallo-beta-lactamase" evidence="1">
    <location>
        <begin position="11"/>
        <end position="214"/>
    </location>
</feature>
<evidence type="ECO:0000259" key="1">
    <source>
        <dbReference type="SMART" id="SM00849"/>
    </source>
</evidence>
<dbReference type="Proteomes" id="UP000000739">
    <property type="component" value="Chromosome"/>
</dbReference>
<dbReference type="PANTHER" id="PTHR42951:SF17">
    <property type="entry name" value="METALLO-BETA-LACTAMASE DOMAIN-CONTAINING PROTEIN"/>
    <property type="match status" value="1"/>
</dbReference>
<dbReference type="KEGG" id="dal:Dalk_2544"/>
<dbReference type="PANTHER" id="PTHR42951">
    <property type="entry name" value="METALLO-BETA-LACTAMASE DOMAIN-CONTAINING"/>
    <property type="match status" value="1"/>
</dbReference>
<dbReference type="AlphaFoldDB" id="B8FFH7"/>
<dbReference type="InterPro" id="IPR036866">
    <property type="entry name" value="RibonucZ/Hydroxyglut_hydro"/>
</dbReference>
<dbReference type="Gene3D" id="3.60.15.10">
    <property type="entry name" value="Ribonuclease Z/Hydroxyacylglutathione hydrolase-like"/>
    <property type="match status" value="1"/>
</dbReference>
<dbReference type="Pfam" id="PF00753">
    <property type="entry name" value="Lactamase_B"/>
    <property type="match status" value="1"/>
</dbReference>
<gene>
    <name evidence="2" type="ordered locus">Dalk_2544</name>
</gene>
<dbReference type="EMBL" id="CP001322">
    <property type="protein sequence ID" value="ACL04237.1"/>
    <property type="molecule type" value="Genomic_DNA"/>
</dbReference>
<accession>B8FFH7</accession>